<dbReference type="Gene3D" id="3.90.1680.10">
    <property type="entry name" value="SOS response associated peptidase-like"/>
    <property type="match status" value="1"/>
</dbReference>
<evidence type="ECO:0000256" key="8">
    <source>
        <dbReference type="RuleBase" id="RU364100"/>
    </source>
</evidence>
<evidence type="ECO:0000256" key="4">
    <source>
        <dbReference type="ARBA" id="ARBA00022801"/>
    </source>
</evidence>
<evidence type="ECO:0000256" key="7">
    <source>
        <dbReference type="ARBA" id="ARBA00023239"/>
    </source>
</evidence>
<keyword evidence="3" id="KW-0227">DNA damage</keyword>
<evidence type="ECO:0000256" key="6">
    <source>
        <dbReference type="ARBA" id="ARBA00023125"/>
    </source>
</evidence>
<protein>
    <recommendedName>
        <fullName evidence="8">Abasic site processing protein</fullName>
        <ecNumber evidence="8">3.4.-.-</ecNumber>
    </recommendedName>
</protein>
<comment type="similarity">
    <text evidence="1 8">Belongs to the SOS response-associated peptidase family.</text>
</comment>
<dbReference type="EMBL" id="VSKK01000003">
    <property type="protein sequence ID" value="TYB76492.1"/>
    <property type="molecule type" value="Genomic_DNA"/>
</dbReference>
<dbReference type="GO" id="GO:0008233">
    <property type="term" value="F:peptidase activity"/>
    <property type="evidence" value="ECO:0007669"/>
    <property type="project" value="UniProtKB-KW"/>
</dbReference>
<evidence type="ECO:0000256" key="2">
    <source>
        <dbReference type="ARBA" id="ARBA00022670"/>
    </source>
</evidence>
<evidence type="ECO:0000313" key="9">
    <source>
        <dbReference type="EMBL" id="TYB76492.1"/>
    </source>
</evidence>
<evidence type="ECO:0000313" key="10">
    <source>
        <dbReference type="Proteomes" id="UP000323720"/>
    </source>
</evidence>
<evidence type="ECO:0000256" key="3">
    <source>
        <dbReference type="ARBA" id="ARBA00022763"/>
    </source>
</evidence>
<dbReference type="AlphaFoldDB" id="A0A5D0R4S5"/>
<dbReference type="PANTHER" id="PTHR13604">
    <property type="entry name" value="DC12-RELATED"/>
    <property type="match status" value="1"/>
</dbReference>
<keyword evidence="2 8" id="KW-0645">Protease</keyword>
<proteinExistence type="inferred from homology"/>
<dbReference type="GO" id="GO:0006508">
    <property type="term" value="P:proteolysis"/>
    <property type="evidence" value="ECO:0007669"/>
    <property type="project" value="UniProtKB-KW"/>
</dbReference>
<gene>
    <name evidence="9" type="ORF">ES674_12870</name>
</gene>
<dbReference type="GO" id="GO:0106300">
    <property type="term" value="P:protein-DNA covalent cross-linking repair"/>
    <property type="evidence" value="ECO:0007669"/>
    <property type="project" value="InterPro"/>
</dbReference>
<dbReference type="OrthoDB" id="9782620at2"/>
<dbReference type="InterPro" id="IPR003738">
    <property type="entry name" value="SRAP"/>
</dbReference>
<dbReference type="Proteomes" id="UP000323720">
    <property type="component" value="Unassembled WGS sequence"/>
</dbReference>
<keyword evidence="4 8" id="KW-0378">Hydrolase</keyword>
<dbReference type="PANTHER" id="PTHR13604:SF0">
    <property type="entry name" value="ABASIC SITE PROCESSING PROTEIN HMCES"/>
    <property type="match status" value="1"/>
</dbReference>
<organism evidence="9 10">
    <name type="scientific">Bizionia myxarmorum</name>
    <dbReference type="NCBI Taxonomy" id="291186"/>
    <lineage>
        <taxon>Bacteria</taxon>
        <taxon>Pseudomonadati</taxon>
        <taxon>Bacteroidota</taxon>
        <taxon>Flavobacteriia</taxon>
        <taxon>Flavobacteriales</taxon>
        <taxon>Flavobacteriaceae</taxon>
        <taxon>Bizionia</taxon>
    </lineage>
</organism>
<evidence type="ECO:0000256" key="5">
    <source>
        <dbReference type="ARBA" id="ARBA00023124"/>
    </source>
</evidence>
<name>A0A5D0R4S5_9FLAO</name>
<dbReference type="GO" id="GO:0003697">
    <property type="term" value="F:single-stranded DNA binding"/>
    <property type="evidence" value="ECO:0007669"/>
    <property type="project" value="InterPro"/>
</dbReference>
<sequence>MCFHTSTTFKTKKLEAFYKVKLGDESNRDNFDKPNYHLNGFSHPNMLIIPQQKSNVLTPAVWGIVPSGKSKSDIKPYFKESVRFGSGLNARSEKVFQHFMYRESIMTKRCIIPVSGFFEPHDQKGKKYPFYITSKNEEPISLAGLYTIIDTVVTFTILTKDASPLFEKIHNKKKRQPIILDSEHTHNWLSVDLNETDIEELLNADYPEGKLNAYSVSKDLFSPKFESNVENILNPVNYEDLELKV</sequence>
<keyword evidence="5" id="KW-0190">Covalent protein-DNA linkage</keyword>
<keyword evidence="7" id="KW-0456">Lyase</keyword>
<dbReference type="GO" id="GO:0016829">
    <property type="term" value="F:lyase activity"/>
    <property type="evidence" value="ECO:0007669"/>
    <property type="project" value="UniProtKB-KW"/>
</dbReference>
<dbReference type="EC" id="3.4.-.-" evidence="8"/>
<comment type="caution">
    <text evidence="9">The sequence shown here is derived from an EMBL/GenBank/DDBJ whole genome shotgun (WGS) entry which is preliminary data.</text>
</comment>
<keyword evidence="6" id="KW-0238">DNA-binding</keyword>
<reference evidence="9 10" key="1">
    <citation type="submission" date="2019-08" db="EMBL/GenBank/DDBJ databases">
        <title>Genomes of Antarctic Bizionia species.</title>
        <authorList>
            <person name="Bowman J.P."/>
        </authorList>
    </citation>
    <scope>NUCLEOTIDE SEQUENCE [LARGE SCALE GENOMIC DNA]</scope>
    <source>
        <strain evidence="9 10">ADA-4</strain>
    </source>
</reference>
<dbReference type="Pfam" id="PF02586">
    <property type="entry name" value="SRAP"/>
    <property type="match status" value="1"/>
</dbReference>
<dbReference type="SUPFAM" id="SSF143081">
    <property type="entry name" value="BB1717-like"/>
    <property type="match status" value="1"/>
</dbReference>
<evidence type="ECO:0000256" key="1">
    <source>
        <dbReference type="ARBA" id="ARBA00008136"/>
    </source>
</evidence>
<dbReference type="InterPro" id="IPR036590">
    <property type="entry name" value="SRAP-like"/>
</dbReference>
<accession>A0A5D0R4S5</accession>
<keyword evidence="10" id="KW-1185">Reference proteome</keyword>